<dbReference type="InterPro" id="IPR029068">
    <property type="entry name" value="Glyas_Bleomycin-R_OHBP_Dase"/>
</dbReference>
<proteinExistence type="predicted"/>
<dbReference type="GO" id="GO:0046872">
    <property type="term" value="F:metal ion binding"/>
    <property type="evidence" value="ECO:0007669"/>
    <property type="project" value="UniProtKB-KW"/>
</dbReference>
<name>A0A381R4F9_9ZZZZ</name>
<dbReference type="InterPro" id="IPR051785">
    <property type="entry name" value="MMCE/EMCE_epimerase"/>
</dbReference>
<feature type="domain" description="VOC" evidence="2">
    <location>
        <begin position="10"/>
        <end position="136"/>
    </location>
</feature>
<reference evidence="3" key="1">
    <citation type="submission" date="2018-05" db="EMBL/GenBank/DDBJ databases">
        <authorList>
            <person name="Lanie J.A."/>
            <person name="Ng W.-L."/>
            <person name="Kazmierczak K.M."/>
            <person name="Andrzejewski T.M."/>
            <person name="Davidsen T.M."/>
            <person name="Wayne K.J."/>
            <person name="Tettelin H."/>
            <person name="Glass J.I."/>
            <person name="Rusch D."/>
            <person name="Podicherti R."/>
            <person name="Tsui H.-C.T."/>
            <person name="Winkler M.E."/>
        </authorList>
    </citation>
    <scope>NUCLEOTIDE SEQUENCE</scope>
</reference>
<accession>A0A381R4F9</accession>
<sequence length="148" mass="16510">MNVLNEAIGRFDHIGIAVHSIDASRPFFEEALGAKFRSIGEHGSGDFRIALFDLHDFCIELLEPINPDGFLAQFLEKRGEGFHHLTLQTPDLEKKVDKLESQGIRVVDKSFDDPKSVDAFISPKSAHGLLVQLGQSLGPLNNPPYWEE</sequence>
<keyword evidence="1" id="KW-0479">Metal-binding</keyword>
<dbReference type="AlphaFoldDB" id="A0A381R4F9"/>
<dbReference type="GO" id="GO:0046491">
    <property type="term" value="P:L-methylmalonyl-CoA metabolic process"/>
    <property type="evidence" value="ECO:0007669"/>
    <property type="project" value="TreeGrafter"/>
</dbReference>
<dbReference type="InterPro" id="IPR037523">
    <property type="entry name" value="VOC_core"/>
</dbReference>
<dbReference type="PANTHER" id="PTHR43048:SF3">
    <property type="entry name" value="METHYLMALONYL-COA EPIMERASE, MITOCHONDRIAL"/>
    <property type="match status" value="1"/>
</dbReference>
<dbReference type="GO" id="GO:0004493">
    <property type="term" value="F:methylmalonyl-CoA epimerase activity"/>
    <property type="evidence" value="ECO:0007669"/>
    <property type="project" value="TreeGrafter"/>
</dbReference>
<dbReference type="EMBL" id="UINC01001594">
    <property type="protein sequence ID" value="SUZ84443.1"/>
    <property type="molecule type" value="Genomic_DNA"/>
</dbReference>
<dbReference type="SUPFAM" id="SSF54593">
    <property type="entry name" value="Glyoxalase/Bleomycin resistance protein/Dihydroxybiphenyl dioxygenase"/>
    <property type="match status" value="1"/>
</dbReference>
<organism evidence="3">
    <name type="scientific">marine metagenome</name>
    <dbReference type="NCBI Taxonomy" id="408172"/>
    <lineage>
        <taxon>unclassified sequences</taxon>
        <taxon>metagenomes</taxon>
        <taxon>ecological metagenomes</taxon>
    </lineage>
</organism>
<protein>
    <recommendedName>
        <fullName evidence="2">VOC domain-containing protein</fullName>
    </recommendedName>
</protein>
<dbReference type="Pfam" id="PF13669">
    <property type="entry name" value="Glyoxalase_4"/>
    <property type="match status" value="1"/>
</dbReference>
<evidence type="ECO:0000256" key="1">
    <source>
        <dbReference type="ARBA" id="ARBA00022723"/>
    </source>
</evidence>
<dbReference type="PANTHER" id="PTHR43048">
    <property type="entry name" value="METHYLMALONYL-COA EPIMERASE"/>
    <property type="match status" value="1"/>
</dbReference>
<evidence type="ECO:0000259" key="2">
    <source>
        <dbReference type="PROSITE" id="PS51819"/>
    </source>
</evidence>
<dbReference type="Gene3D" id="3.10.180.10">
    <property type="entry name" value="2,3-Dihydroxybiphenyl 1,2-Dioxygenase, domain 1"/>
    <property type="match status" value="1"/>
</dbReference>
<dbReference type="PROSITE" id="PS51819">
    <property type="entry name" value="VOC"/>
    <property type="match status" value="1"/>
</dbReference>
<evidence type="ECO:0000313" key="3">
    <source>
        <dbReference type="EMBL" id="SUZ84443.1"/>
    </source>
</evidence>
<gene>
    <name evidence="3" type="ORF">METZ01_LOCUS37297</name>
</gene>